<reference evidence="3" key="2">
    <citation type="submission" date="2011-02" db="EMBL/GenBank/DDBJ databases">
        <title>Whole genome sequencing of Leishmania donovani clinical lines reveals dynamic variation related to drug resistance.</title>
        <authorList>
            <person name="Downing T."/>
            <person name="Imamura H."/>
            <person name="Sanders M."/>
            <person name="Decuypere S."/>
            <person name="Hertz-Fowler C."/>
            <person name="Clark T.G."/>
            <person name="Rijal S."/>
            <person name="Sundar S."/>
            <person name="Quail M.A."/>
            <person name="De Doncker S."/>
            <person name="Maes I."/>
            <person name="Vanaerschot M."/>
            <person name="Stark O."/>
            <person name="Schonian G."/>
            <person name="Dujardin J.C."/>
            <person name="Berriman M."/>
        </authorList>
    </citation>
    <scope>NUCLEOTIDE SEQUENCE [LARGE SCALE GENOMIC DNA]</scope>
    <source>
        <strain evidence="3">BPK282A1</strain>
    </source>
</reference>
<dbReference type="Proteomes" id="UP000008980">
    <property type="component" value="Chromosome 13"/>
</dbReference>
<name>E9BBE8_LEIDO</name>
<sequence length="52" mass="5259">MSSDDGLRETEEVAVPPDVDNGVDVDAAPAEETQAAEEQEPAGADTYAAPAG</sequence>
<dbReference type="RefSeq" id="XP_003859285.1">
    <property type="nucleotide sequence ID" value="XM_003859237.1"/>
</dbReference>
<organism evidence="2 3">
    <name type="scientific">Leishmania donovani</name>
    <dbReference type="NCBI Taxonomy" id="5661"/>
    <lineage>
        <taxon>Eukaryota</taxon>
        <taxon>Discoba</taxon>
        <taxon>Euglenozoa</taxon>
        <taxon>Kinetoplastea</taxon>
        <taxon>Metakinetoplastina</taxon>
        <taxon>Trypanosomatida</taxon>
        <taxon>Trypanosomatidae</taxon>
        <taxon>Leishmaniinae</taxon>
        <taxon>Leishmania</taxon>
    </lineage>
</organism>
<feature type="non-terminal residue" evidence="2">
    <location>
        <position position="52"/>
    </location>
</feature>
<feature type="compositionally biased region" description="Basic and acidic residues" evidence="1">
    <location>
        <begin position="1"/>
        <end position="11"/>
    </location>
</feature>
<proteinExistence type="predicted"/>
<dbReference type="EMBL" id="FR799600">
    <property type="protein sequence ID" value="CBZ32573.1"/>
    <property type="molecule type" value="Genomic_DNA"/>
</dbReference>
<reference evidence="2 3" key="1">
    <citation type="journal article" date="2011" name="Genome Res.">
        <title>Whole genome sequencing of multiple Leishmania donovani clinical isolates provides insights into population structure and mechanisms of drug resistance.</title>
        <authorList>
            <person name="Downing T."/>
            <person name="Imamura H."/>
            <person name="Decuypere S."/>
            <person name="Clark T.G."/>
            <person name="Coombs G.H."/>
            <person name="Cotton J.A."/>
            <person name="Hilley J.D."/>
            <person name="de Doncker S."/>
            <person name="Maes I."/>
            <person name="Mottram J.C."/>
            <person name="Quail M.A."/>
            <person name="Rijal S."/>
            <person name="Sanders M."/>
            <person name="Schonian G."/>
            <person name="Stark O."/>
            <person name="Sundar S."/>
            <person name="Vanaerschot M."/>
            <person name="Hertz-Fowler C."/>
            <person name="Dujardin J.C."/>
            <person name="Berriman M."/>
        </authorList>
    </citation>
    <scope>NUCLEOTIDE SEQUENCE [LARGE SCALE GENOMIC DNA]</scope>
    <source>
        <strain evidence="2 3">BPK282A1</strain>
    </source>
</reference>
<gene>
    <name evidence="2" type="ORF">LDBPK_130740</name>
</gene>
<dbReference type="KEGG" id="ldo:LDBPK_130740"/>
<protein>
    <submittedName>
        <fullName evidence="2">Uncharacterized protein</fullName>
    </submittedName>
</protein>
<accession>E9BBE8</accession>
<feature type="compositionally biased region" description="Low complexity" evidence="1">
    <location>
        <begin position="13"/>
        <end position="33"/>
    </location>
</feature>
<evidence type="ECO:0000256" key="1">
    <source>
        <dbReference type="SAM" id="MobiDB-lite"/>
    </source>
</evidence>
<evidence type="ECO:0000313" key="3">
    <source>
        <dbReference type="Proteomes" id="UP000008980"/>
    </source>
</evidence>
<feature type="region of interest" description="Disordered" evidence="1">
    <location>
        <begin position="1"/>
        <end position="52"/>
    </location>
</feature>
<dbReference type="AlphaFoldDB" id="E9BBE8"/>
<evidence type="ECO:0000313" key="2">
    <source>
        <dbReference type="EMBL" id="CBZ32573.1"/>
    </source>
</evidence>
<dbReference type="VEuPathDB" id="TriTrypDB:LdBPK_130740.1"/>
<dbReference type="GeneID" id="13390475"/>